<dbReference type="InterPro" id="IPR036390">
    <property type="entry name" value="WH_DNA-bd_sf"/>
</dbReference>
<dbReference type="Gene3D" id="1.10.10.10">
    <property type="entry name" value="Winged helix-like DNA-binding domain superfamily/Winged helix DNA-binding domain"/>
    <property type="match status" value="1"/>
</dbReference>
<dbReference type="RefSeq" id="WP_083652933.1">
    <property type="nucleotide sequence ID" value="NZ_MSTI01000024.1"/>
</dbReference>
<dbReference type="STRING" id="249408.BOO71_0002089"/>
<organism evidence="2 3">
    <name type="scientific">Deinococcus marmoris</name>
    <dbReference type="NCBI Taxonomy" id="249408"/>
    <lineage>
        <taxon>Bacteria</taxon>
        <taxon>Thermotogati</taxon>
        <taxon>Deinococcota</taxon>
        <taxon>Deinococci</taxon>
        <taxon>Deinococcales</taxon>
        <taxon>Deinococcaceae</taxon>
        <taxon>Deinococcus</taxon>
    </lineage>
</organism>
<dbReference type="AlphaFoldDB" id="A0A1U7P3E2"/>
<name>A0A1U7P3E2_9DEIO</name>
<keyword evidence="3" id="KW-1185">Reference proteome</keyword>
<evidence type="ECO:0000313" key="2">
    <source>
        <dbReference type="EMBL" id="OLV19693.1"/>
    </source>
</evidence>
<protein>
    <submittedName>
        <fullName evidence="2">Xylose-responsive transcription regulator, ROK family</fullName>
    </submittedName>
</protein>
<dbReference type="SUPFAM" id="SSF53067">
    <property type="entry name" value="Actin-like ATPase domain"/>
    <property type="match status" value="1"/>
</dbReference>
<dbReference type="InterPro" id="IPR043129">
    <property type="entry name" value="ATPase_NBD"/>
</dbReference>
<dbReference type="InterPro" id="IPR036388">
    <property type="entry name" value="WH-like_DNA-bd_sf"/>
</dbReference>
<reference evidence="2 3" key="1">
    <citation type="submission" date="2017-01" db="EMBL/GenBank/DDBJ databases">
        <title>Genome Analysis of Deinococcus marmoris KOPRI26562.</title>
        <authorList>
            <person name="Kim J.H."/>
            <person name="Oh H.-M."/>
        </authorList>
    </citation>
    <scope>NUCLEOTIDE SEQUENCE [LARGE SCALE GENOMIC DNA]</scope>
    <source>
        <strain evidence="2 3">KOPRI26562</strain>
    </source>
</reference>
<dbReference type="Proteomes" id="UP000186607">
    <property type="component" value="Unassembled WGS sequence"/>
</dbReference>
<dbReference type="CDD" id="cd24073">
    <property type="entry name" value="ASKHA_ATPase_ROK_CYANR"/>
    <property type="match status" value="1"/>
</dbReference>
<comment type="caution">
    <text evidence="2">The sequence shown here is derived from an EMBL/GenBank/DDBJ whole genome shotgun (WGS) entry which is preliminary data.</text>
</comment>
<proteinExistence type="inferred from homology"/>
<dbReference type="EMBL" id="MSTI01000024">
    <property type="protein sequence ID" value="OLV19693.1"/>
    <property type="molecule type" value="Genomic_DNA"/>
</dbReference>
<dbReference type="PANTHER" id="PTHR18964">
    <property type="entry name" value="ROK (REPRESSOR, ORF, KINASE) FAMILY"/>
    <property type="match status" value="1"/>
</dbReference>
<dbReference type="PANTHER" id="PTHR18964:SF149">
    <property type="entry name" value="BIFUNCTIONAL UDP-N-ACETYLGLUCOSAMINE 2-EPIMERASE_N-ACETYLMANNOSAMINE KINASE"/>
    <property type="match status" value="1"/>
</dbReference>
<accession>A0A1U7P3E2</accession>
<dbReference type="Pfam" id="PF00480">
    <property type="entry name" value="ROK"/>
    <property type="match status" value="1"/>
</dbReference>
<dbReference type="InterPro" id="IPR000600">
    <property type="entry name" value="ROK"/>
</dbReference>
<evidence type="ECO:0000313" key="3">
    <source>
        <dbReference type="Proteomes" id="UP000186607"/>
    </source>
</evidence>
<comment type="similarity">
    <text evidence="1">Belongs to the ROK (NagC/XylR) family.</text>
</comment>
<evidence type="ECO:0000256" key="1">
    <source>
        <dbReference type="ARBA" id="ARBA00006479"/>
    </source>
</evidence>
<dbReference type="OrthoDB" id="9796533at2"/>
<gene>
    <name evidence="2" type="ORF">BOO71_0002089</name>
</gene>
<dbReference type="Gene3D" id="3.30.420.40">
    <property type="match status" value="2"/>
</dbReference>
<dbReference type="SUPFAM" id="SSF46785">
    <property type="entry name" value="Winged helix' DNA-binding domain"/>
    <property type="match status" value="1"/>
</dbReference>
<sequence>MSTRLNAPPSGPEVWAPEASFTGLPVRPLTTTQELLKLLISQGPLSRSALAGALHVSRARITDLSRELLDAGLVVEIQDAPQRRQGKGRPFVHLAIDTSYGSCLGASVTDSRIHLMLTDLSGVVQAEQTVPSSVEPQELVELVQRTLTLLLDRGDISRKRLLGIGLAISGFVDRERGICLHSANLGWHDVPIADLIIRATGLPTVLENDANAAATSEKLFGLARETQNFTLITLGSSIGCAHYIGGQLYRGSHGGAGEIAHSTVELGGQPCLCGKRGCLDTVASRAALLGAAGQAGLTATSVGALERAASTGDAQAQGILRRGSQALGLVIANIVQSNEPELVLIADPSGFGQGLFLTSLRQTIENNILPRFLRTTRIEVHAVQDEFWARGAASIATHQFLSTYMPESGSPLREGE</sequence>